<evidence type="ECO:0000313" key="6">
    <source>
        <dbReference type="Proteomes" id="UP000260351"/>
    </source>
</evidence>
<dbReference type="Gene3D" id="3.40.50.300">
    <property type="entry name" value="P-loop containing nucleotide triphosphate hydrolases"/>
    <property type="match status" value="1"/>
</dbReference>
<accession>A0A3E1K865</accession>
<dbReference type="SUPFAM" id="SSF52540">
    <property type="entry name" value="P-loop containing nucleoside triphosphate hydrolases"/>
    <property type="match status" value="1"/>
</dbReference>
<dbReference type="InterPro" id="IPR003593">
    <property type="entry name" value="AAA+_ATPase"/>
</dbReference>
<dbReference type="GO" id="GO:0005886">
    <property type="term" value="C:plasma membrane"/>
    <property type="evidence" value="ECO:0007669"/>
    <property type="project" value="TreeGrafter"/>
</dbReference>
<dbReference type="Pfam" id="PF00005">
    <property type="entry name" value="ABC_tran"/>
    <property type="match status" value="1"/>
</dbReference>
<dbReference type="InterPro" id="IPR017911">
    <property type="entry name" value="MacB-like_ATP-bd"/>
</dbReference>
<dbReference type="PROSITE" id="PS00211">
    <property type="entry name" value="ABC_TRANSPORTER_1"/>
    <property type="match status" value="1"/>
</dbReference>
<dbReference type="OrthoDB" id="9783924at2"/>
<dbReference type="GO" id="GO:0005524">
    <property type="term" value="F:ATP binding"/>
    <property type="evidence" value="ECO:0007669"/>
    <property type="project" value="UniProtKB-KW"/>
</dbReference>
<sequence>MSFVSPRTLLRLRGLEKSVPHQGGRLWLLRQIDLDVGEGEFLSIVGPSGSGKTTLLNILGLFDSEFRGEYEFAGRPVGAMKSAQRQKLARDFIGYVFQQYHLLEDLTVAENLEVPLSYRELPRSERKARVADMLDRFGIVGKKGLYPSQLSGGQQQLVAVARAVIGRPAVILADEPTGALHSSQGEMIMDLFAELNAEGITVIQVTHNEVNARRGHRSIELFDGWMEAVGAA</sequence>
<dbReference type="InterPro" id="IPR015854">
    <property type="entry name" value="ABC_transpr_LolD-like"/>
</dbReference>
<keyword evidence="2" id="KW-0547">Nucleotide-binding</keyword>
<organism evidence="5 6">
    <name type="scientific">Wenzhouxiangella sediminis</name>
    <dbReference type="NCBI Taxonomy" id="1792836"/>
    <lineage>
        <taxon>Bacteria</taxon>
        <taxon>Pseudomonadati</taxon>
        <taxon>Pseudomonadota</taxon>
        <taxon>Gammaproteobacteria</taxon>
        <taxon>Chromatiales</taxon>
        <taxon>Wenzhouxiangellaceae</taxon>
        <taxon>Wenzhouxiangella</taxon>
    </lineage>
</organism>
<dbReference type="GO" id="GO:0016887">
    <property type="term" value="F:ATP hydrolysis activity"/>
    <property type="evidence" value="ECO:0007669"/>
    <property type="project" value="InterPro"/>
</dbReference>
<evidence type="ECO:0000313" key="5">
    <source>
        <dbReference type="EMBL" id="RFF30222.1"/>
    </source>
</evidence>
<dbReference type="InterPro" id="IPR027417">
    <property type="entry name" value="P-loop_NTPase"/>
</dbReference>
<dbReference type="PANTHER" id="PTHR24220:SF648">
    <property type="entry name" value="ABC TRANSPORTER ATP-BINDING PROTEIN YTRE"/>
    <property type="match status" value="1"/>
</dbReference>
<keyword evidence="1" id="KW-0813">Transport</keyword>
<keyword evidence="6" id="KW-1185">Reference proteome</keyword>
<evidence type="ECO:0000259" key="4">
    <source>
        <dbReference type="PROSITE" id="PS50893"/>
    </source>
</evidence>
<gene>
    <name evidence="5" type="ORF">DZC52_09080</name>
</gene>
<dbReference type="PANTHER" id="PTHR24220">
    <property type="entry name" value="IMPORT ATP-BINDING PROTEIN"/>
    <property type="match status" value="1"/>
</dbReference>
<dbReference type="GO" id="GO:0022857">
    <property type="term" value="F:transmembrane transporter activity"/>
    <property type="evidence" value="ECO:0007669"/>
    <property type="project" value="TreeGrafter"/>
</dbReference>
<dbReference type="InterPro" id="IPR017871">
    <property type="entry name" value="ABC_transporter-like_CS"/>
</dbReference>
<keyword evidence="3 5" id="KW-0067">ATP-binding</keyword>
<comment type="caution">
    <text evidence="5">The sequence shown here is derived from an EMBL/GenBank/DDBJ whole genome shotgun (WGS) entry which is preliminary data.</text>
</comment>
<evidence type="ECO:0000256" key="2">
    <source>
        <dbReference type="ARBA" id="ARBA00022741"/>
    </source>
</evidence>
<protein>
    <submittedName>
        <fullName evidence="5">ABC transporter ATP-binding protein</fullName>
    </submittedName>
</protein>
<name>A0A3E1K865_9GAMM</name>
<dbReference type="AlphaFoldDB" id="A0A3E1K865"/>
<dbReference type="SMART" id="SM00382">
    <property type="entry name" value="AAA"/>
    <property type="match status" value="1"/>
</dbReference>
<dbReference type="EMBL" id="QUZK01000037">
    <property type="protein sequence ID" value="RFF30222.1"/>
    <property type="molecule type" value="Genomic_DNA"/>
</dbReference>
<feature type="domain" description="ABC transporter" evidence="4">
    <location>
        <begin position="10"/>
        <end position="232"/>
    </location>
</feature>
<dbReference type="CDD" id="cd03255">
    <property type="entry name" value="ABC_MJ0796_LolCDE_FtsE"/>
    <property type="match status" value="1"/>
</dbReference>
<dbReference type="InterPro" id="IPR003439">
    <property type="entry name" value="ABC_transporter-like_ATP-bd"/>
</dbReference>
<evidence type="ECO:0000256" key="3">
    <source>
        <dbReference type="ARBA" id="ARBA00022840"/>
    </source>
</evidence>
<dbReference type="RefSeq" id="WP_116650823.1">
    <property type="nucleotide sequence ID" value="NZ_QUZK01000037.1"/>
</dbReference>
<evidence type="ECO:0000256" key="1">
    <source>
        <dbReference type="ARBA" id="ARBA00022448"/>
    </source>
</evidence>
<reference evidence="5 6" key="1">
    <citation type="submission" date="2018-08" db="EMBL/GenBank/DDBJ databases">
        <title>Wenzhouxiangella salilacus sp. nov., a novel bacterium isolated from a saline lake in Xinjiang Province, China.</title>
        <authorList>
            <person name="Han S."/>
        </authorList>
    </citation>
    <scope>NUCLEOTIDE SEQUENCE [LARGE SCALE GENOMIC DNA]</scope>
    <source>
        <strain evidence="5 6">XDB06</strain>
    </source>
</reference>
<dbReference type="Proteomes" id="UP000260351">
    <property type="component" value="Unassembled WGS sequence"/>
</dbReference>
<proteinExistence type="predicted"/>
<dbReference type="PROSITE" id="PS50893">
    <property type="entry name" value="ABC_TRANSPORTER_2"/>
    <property type="match status" value="1"/>
</dbReference>